<evidence type="ECO:0000256" key="1">
    <source>
        <dbReference type="HAMAP-Rule" id="MF_00797"/>
    </source>
</evidence>
<sequence length="92" mass="10462">MQSTHSVSTQDVSSEGVAADELRQFIERVERLEEEKAAISGDIKEVFAEMKGRGFDVKAVRTILRLRKKDHAERQEEEAILELYQQALGMVV</sequence>
<dbReference type="HAMAP" id="MF_00797">
    <property type="entry name" value="UPF0335"/>
    <property type="match status" value="1"/>
</dbReference>
<dbReference type="InterPro" id="IPR046367">
    <property type="entry name" value="GapR-like_DNA-bd"/>
</dbReference>
<organism evidence="4 5">
    <name type="scientific">Methylobacterium haplocladii</name>
    <dbReference type="NCBI Taxonomy" id="1176176"/>
    <lineage>
        <taxon>Bacteria</taxon>
        <taxon>Pseudomonadati</taxon>
        <taxon>Pseudomonadota</taxon>
        <taxon>Alphaproteobacteria</taxon>
        <taxon>Hyphomicrobiales</taxon>
        <taxon>Methylobacteriaceae</taxon>
        <taxon>Methylobacterium</taxon>
    </lineage>
</organism>
<comment type="caution">
    <text evidence="4">The sequence shown here is derived from an EMBL/GenBank/DDBJ whole genome shotgun (WGS) entry which is preliminary data.</text>
</comment>
<keyword evidence="2" id="KW-0175">Coiled coil</keyword>
<comment type="similarity">
    <text evidence="1">Belongs to the UPF0335 family.</text>
</comment>
<evidence type="ECO:0000313" key="4">
    <source>
        <dbReference type="EMBL" id="GEP00562.1"/>
    </source>
</evidence>
<keyword evidence="5" id="KW-1185">Reference proteome</keyword>
<feature type="domain" description="GapR-like DNA-binding" evidence="3">
    <location>
        <begin position="18"/>
        <end position="89"/>
    </location>
</feature>
<feature type="coiled-coil region" evidence="2">
    <location>
        <begin position="15"/>
        <end position="49"/>
    </location>
</feature>
<evidence type="ECO:0000259" key="3">
    <source>
        <dbReference type="Pfam" id="PF10073"/>
    </source>
</evidence>
<dbReference type="Pfam" id="PF10073">
    <property type="entry name" value="GapR_DNA-bd"/>
    <property type="match status" value="1"/>
</dbReference>
<reference evidence="4 5" key="1">
    <citation type="submission" date="2019-07" db="EMBL/GenBank/DDBJ databases">
        <title>Whole genome shotgun sequence of Methylobacterium haplocladii NBRC 107714.</title>
        <authorList>
            <person name="Hosoyama A."/>
            <person name="Uohara A."/>
            <person name="Ohji S."/>
            <person name="Ichikawa N."/>
        </authorList>
    </citation>
    <scope>NUCLEOTIDE SEQUENCE [LARGE SCALE GENOMIC DNA]</scope>
    <source>
        <strain evidence="4 5">NBRC 107714</strain>
    </source>
</reference>
<dbReference type="AlphaFoldDB" id="A0A512IS77"/>
<protein>
    <recommendedName>
        <fullName evidence="1">UPF0335 protein MHA02_29490</fullName>
    </recommendedName>
</protein>
<accession>A0A512IS77</accession>
<evidence type="ECO:0000256" key="2">
    <source>
        <dbReference type="SAM" id="Coils"/>
    </source>
</evidence>
<dbReference type="Proteomes" id="UP000321258">
    <property type="component" value="Unassembled WGS sequence"/>
</dbReference>
<dbReference type="InterPro" id="IPR018753">
    <property type="entry name" value="GapR-like"/>
</dbReference>
<name>A0A512IS77_9HYPH</name>
<gene>
    <name evidence="4" type="ORF">MHA02_29490</name>
</gene>
<dbReference type="RefSeq" id="WP_147079956.1">
    <property type="nucleotide sequence ID" value="NZ_BJZT01000032.1"/>
</dbReference>
<proteinExistence type="inferred from homology"/>
<dbReference type="GO" id="GO:0003677">
    <property type="term" value="F:DNA binding"/>
    <property type="evidence" value="ECO:0007669"/>
    <property type="project" value="InterPro"/>
</dbReference>
<dbReference type="NCBIfam" id="NF010247">
    <property type="entry name" value="PRK13694.1"/>
    <property type="match status" value="1"/>
</dbReference>
<dbReference type="OrthoDB" id="9813793at2"/>
<dbReference type="EMBL" id="BJZT01000032">
    <property type="protein sequence ID" value="GEP00562.1"/>
    <property type="molecule type" value="Genomic_DNA"/>
</dbReference>
<evidence type="ECO:0000313" key="5">
    <source>
        <dbReference type="Proteomes" id="UP000321258"/>
    </source>
</evidence>